<dbReference type="RefSeq" id="WP_179652955.1">
    <property type="nucleotide sequence ID" value="NZ_JACBZM010000002.1"/>
</dbReference>
<dbReference type="InterPro" id="IPR033788">
    <property type="entry name" value="VbhA-like"/>
</dbReference>
<dbReference type="CDD" id="cd11586">
    <property type="entry name" value="VbhA_like"/>
    <property type="match status" value="1"/>
</dbReference>
<organism evidence="1 2">
    <name type="scientific">Nocardioides aromaticivorans</name>
    <dbReference type="NCBI Taxonomy" id="200618"/>
    <lineage>
        <taxon>Bacteria</taxon>
        <taxon>Bacillati</taxon>
        <taxon>Actinomycetota</taxon>
        <taxon>Actinomycetes</taxon>
        <taxon>Propionibacteriales</taxon>
        <taxon>Nocardioidaceae</taxon>
        <taxon>Nocardioides</taxon>
    </lineage>
</organism>
<dbReference type="Proteomes" id="UP000562045">
    <property type="component" value="Unassembled WGS sequence"/>
</dbReference>
<dbReference type="EMBL" id="JACBZM010000002">
    <property type="protein sequence ID" value="NYI47945.1"/>
    <property type="molecule type" value="Genomic_DNA"/>
</dbReference>
<evidence type="ECO:0000313" key="2">
    <source>
        <dbReference type="Proteomes" id="UP000562045"/>
    </source>
</evidence>
<reference evidence="1 2" key="1">
    <citation type="submission" date="2020-07" db="EMBL/GenBank/DDBJ databases">
        <title>Sequencing the genomes of 1000 actinobacteria strains.</title>
        <authorList>
            <person name="Klenk H.-P."/>
        </authorList>
    </citation>
    <scope>NUCLEOTIDE SEQUENCE [LARGE SCALE GENOMIC DNA]</scope>
    <source>
        <strain evidence="1 2">DSM 15131</strain>
    </source>
</reference>
<gene>
    <name evidence="1" type="ORF">BJ993_005091</name>
</gene>
<name>A0A7Y9ZN52_9ACTN</name>
<comment type="caution">
    <text evidence="1">The sequence shown here is derived from an EMBL/GenBank/DDBJ whole genome shotgun (WGS) entry which is preliminary data.</text>
</comment>
<proteinExistence type="predicted"/>
<accession>A0A7Y9ZN52</accession>
<evidence type="ECO:0000313" key="1">
    <source>
        <dbReference type="EMBL" id="NYI47945.1"/>
    </source>
</evidence>
<protein>
    <recommendedName>
        <fullName evidence="3">Antitoxin VbhA domain-containing protein</fullName>
    </recommendedName>
</protein>
<evidence type="ECO:0008006" key="3">
    <source>
        <dbReference type="Google" id="ProtNLM"/>
    </source>
</evidence>
<dbReference type="AlphaFoldDB" id="A0A7Y9ZN52"/>
<sequence>MSIRSITVQWPELFIGLTPGQRGAVVRNLAQAYGKGGEPTRAEIDDMVQYVVGEITPKEYVRRCSPTRPRPVLTGRAR</sequence>